<evidence type="ECO:0000313" key="2">
    <source>
        <dbReference type="Proteomes" id="UP001501009"/>
    </source>
</evidence>
<comment type="caution">
    <text evidence="1">The sequence shown here is derived from an EMBL/GenBank/DDBJ whole genome shotgun (WGS) entry which is preliminary data.</text>
</comment>
<dbReference type="Proteomes" id="UP001501009">
    <property type="component" value="Unassembled WGS sequence"/>
</dbReference>
<dbReference type="EMBL" id="BAABDE010000029">
    <property type="protein sequence ID" value="GAA3832126.1"/>
    <property type="molecule type" value="Genomic_DNA"/>
</dbReference>
<dbReference type="RefSeq" id="WP_275781379.1">
    <property type="nucleotide sequence ID" value="NZ_BAABDE010000029.1"/>
</dbReference>
<reference evidence="2" key="1">
    <citation type="journal article" date="2019" name="Int. J. Syst. Evol. Microbiol.">
        <title>The Global Catalogue of Microorganisms (GCM) 10K type strain sequencing project: providing services to taxonomists for standard genome sequencing and annotation.</title>
        <authorList>
            <consortium name="The Broad Institute Genomics Platform"/>
            <consortium name="The Broad Institute Genome Sequencing Center for Infectious Disease"/>
            <person name="Wu L."/>
            <person name="Ma J."/>
        </authorList>
    </citation>
    <scope>NUCLEOTIDE SEQUENCE [LARGE SCALE GENOMIC DNA]</scope>
    <source>
        <strain evidence="2">JCM 17138</strain>
    </source>
</reference>
<gene>
    <name evidence="1" type="ORF">GCM10022403_076610</name>
</gene>
<sequence length="140" mass="15836">MTTDTDTGTRVKELADLFVRFLETNTAPDGLFTDDVFLDLTVPQWRLQAAGRDELVAVRRRGHPFLGTVPRHRVDATPTGLVLEFEEEWEDEQGGTWYCRELMRADIRDGAISEASVYCTGDWDPATRAAHAKEVDLLRP</sequence>
<protein>
    <recommendedName>
        <fullName evidence="3">Nuclear transport factor 2 family protein</fullName>
    </recommendedName>
</protein>
<evidence type="ECO:0008006" key="3">
    <source>
        <dbReference type="Google" id="ProtNLM"/>
    </source>
</evidence>
<name>A0ABP7J285_9ACTN</name>
<evidence type="ECO:0000313" key="1">
    <source>
        <dbReference type="EMBL" id="GAA3832126.1"/>
    </source>
</evidence>
<accession>A0ABP7J285</accession>
<keyword evidence="2" id="KW-1185">Reference proteome</keyword>
<proteinExistence type="predicted"/>
<organism evidence="1 2">
    <name type="scientific">Streptomyces coacervatus</name>
    <dbReference type="NCBI Taxonomy" id="647381"/>
    <lineage>
        <taxon>Bacteria</taxon>
        <taxon>Bacillati</taxon>
        <taxon>Actinomycetota</taxon>
        <taxon>Actinomycetes</taxon>
        <taxon>Kitasatosporales</taxon>
        <taxon>Streptomycetaceae</taxon>
        <taxon>Streptomyces</taxon>
    </lineage>
</organism>